<feature type="compositionally biased region" description="Acidic residues" evidence="1">
    <location>
        <begin position="98"/>
        <end position="116"/>
    </location>
</feature>
<dbReference type="EMBL" id="BRXW01000711">
    <property type="protein sequence ID" value="GMH75159.1"/>
    <property type="molecule type" value="Genomic_DNA"/>
</dbReference>
<protein>
    <submittedName>
        <fullName evidence="2">Uncharacterized protein</fullName>
    </submittedName>
</protein>
<accession>A0A9W7AVI6</accession>
<gene>
    <name evidence="2" type="ORF">TrLO_g2376</name>
</gene>
<keyword evidence="3" id="KW-1185">Reference proteome</keyword>
<feature type="region of interest" description="Disordered" evidence="1">
    <location>
        <begin position="93"/>
        <end position="131"/>
    </location>
</feature>
<dbReference type="Proteomes" id="UP001165122">
    <property type="component" value="Unassembled WGS sequence"/>
</dbReference>
<evidence type="ECO:0000313" key="3">
    <source>
        <dbReference type="Proteomes" id="UP001165122"/>
    </source>
</evidence>
<reference evidence="3" key="1">
    <citation type="journal article" date="2023" name="Commun. Biol.">
        <title>Genome analysis of Parmales, the sister group of diatoms, reveals the evolutionary specialization of diatoms from phago-mixotrophs to photoautotrophs.</title>
        <authorList>
            <person name="Ban H."/>
            <person name="Sato S."/>
            <person name="Yoshikawa S."/>
            <person name="Yamada K."/>
            <person name="Nakamura Y."/>
            <person name="Ichinomiya M."/>
            <person name="Sato N."/>
            <person name="Blanc-Mathieu R."/>
            <person name="Endo H."/>
            <person name="Kuwata A."/>
            <person name="Ogata H."/>
        </authorList>
    </citation>
    <scope>NUCLEOTIDE SEQUENCE [LARGE SCALE GENOMIC DNA]</scope>
    <source>
        <strain evidence="3">NIES 3700</strain>
    </source>
</reference>
<dbReference type="OrthoDB" id="10573740at2759"/>
<comment type="caution">
    <text evidence="2">The sequence shown here is derived from an EMBL/GenBank/DDBJ whole genome shotgun (WGS) entry which is preliminary data.</text>
</comment>
<name>A0A9W7AVI6_9STRA</name>
<sequence>MEAEGSSRETTLYNVGYYTTYHTASESAPHLQLGFDSGYSTSFPNAIEIGESLGTLMAASSLTGEGGEEARAVRDRIKRGLVDVTDLANKRENKVNEELDDDDDDGDWLYDEDEGELPPPSPKKNDVENPHPAITMYNEVKAMLNVESR</sequence>
<dbReference type="AlphaFoldDB" id="A0A9W7AVI6"/>
<evidence type="ECO:0000313" key="2">
    <source>
        <dbReference type="EMBL" id="GMH75159.1"/>
    </source>
</evidence>
<organism evidence="2 3">
    <name type="scientific">Triparma laevis f. longispina</name>
    <dbReference type="NCBI Taxonomy" id="1714387"/>
    <lineage>
        <taxon>Eukaryota</taxon>
        <taxon>Sar</taxon>
        <taxon>Stramenopiles</taxon>
        <taxon>Ochrophyta</taxon>
        <taxon>Bolidophyceae</taxon>
        <taxon>Parmales</taxon>
        <taxon>Triparmaceae</taxon>
        <taxon>Triparma</taxon>
    </lineage>
</organism>
<proteinExistence type="predicted"/>
<evidence type="ECO:0000256" key="1">
    <source>
        <dbReference type="SAM" id="MobiDB-lite"/>
    </source>
</evidence>